<dbReference type="GO" id="GO:0005634">
    <property type="term" value="C:nucleus"/>
    <property type="evidence" value="ECO:0007669"/>
    <property type="project" value="UniProtKB-SubCell"/>
</dbReference>
<evidence type="ECO:0000259" key="15">
    <source>
        <dbReference type="Pfam" id="PF04928"/>
    </source>
</evidence>
<keyword evidence="7" id="KW-0808">Transferase</keyword>
<dbReference type="SUPFAM" id="SSF81631">
    <property type="entry name" value="PAP/OAS1 substrate-binding domain"/>
    <property type="match status" value="1"/>
</dbReference>
<evidence type="ECO:0000313" key="18">
    <source>
        <dbReference type="Proteomes" id="UP000054383"/>
    </source>
</evidence>
<dbReference type="EMBL" id="CVMT01000011">
    <property type="protein sequence ID" value="CRG92051.1"/>
    <property type="molecule type" value="Genomic_DNA"/>
</dbReference>
<proteinExistence type="inferred from homology"/>
<dbReference type="Proteomes" id="UP000054383">
    <property type="component" value="Unassembled WGS sequence"/>
</dbReference>
<accession>A0A0U1MAF8</accession>
<evidence type="ECO:0000256" key="2">
    <source>
        <dbReference type="ARBA" id="ARBA00001946"/>
    </source>
</evidence>
<evidence type="ECO:0000256" key="1">
    <source>
        <dbReference type="ARBA" id="ARBA00001936"/>
    </source>
</evidence>
<dbReference type="Gene3D" id="3.30.460.10">
    <property type="entry name" value="Beta Polymerase, domain 2"/>
    <property type="match status" value="1"/>
</dbReference>
<evidence type="ECO:0000256" key="12">
    <source>
        <dbReference type="ARBA" id="ARBA00023242"/>
    </source>
</evidence>
<comment type="similarity">
    <text evidence="4">Belongs to the poly(A) polymerase family.</text>
</comment>
<dbReference type="InterPro" id="IPR048840">
    <property type="entry name" value="PolA_pol_NTPase"/>
</dbReference>
<comment type="subcellular location">
    <subcellularLocation>
        <location evidence="3">Nucleus</location>
    </subcellularLocation>
</comment>
<evidence type="ECO:0000256" key="4">
    <source>
        <dbReference type="ARBA" id="ARBA00010912"/>
    </source>
</evidence>
<dbReference type="PANTHER" id="PTHR10682:SF23">
    <property type="entry name" value="POLYNUCLEOTIDE ADENYLYLTRANSFERASE"/>
    <property type="match status" value="1"/>
</dbReference>
<dbReference type="SUPFAM" id="SSF81301">
    <property type="entry name" value="Nucleotidyltransferase"/>
    <property type="match status" value="1"/>
</dbReference>
<dbReference type="GO" id="GO:0046872">
    <property type="term" value="F:metal ion binding"/>
    <property type="evidence" value="ECO:0007669"/>
    <property type="project" value="UniProtKB-KW"/>
</dbReference>
<dbReference type="Pfam" id="PF13563">
    <property type="entry name" value="2_5_RNA_ligase2"/>
    <property type="match status" value="1"/>
</dbReference>
<evidence type="ECO:0000256" key="11">
    <source>
        <dbReference type="ARBA" id="ARBA00022842"/>
    </source>
</evidence>
<feature type="domain" description="Endonuclease/exonuclease/phosphatase" evidence="13">
    <location>
        <begin position="260"/>
        <end position="551"/>
    </location>
</feature>
<evidence type="ECO:0000259" key="16">
    <source>
        <dbReference type="Pfam" id="PF20750"/>
    </source>
</evidence>
<dbReference type="GO" id="GO:0031123">
    <property type="term" value="P:RNA 3'-end processing"/>
    <property type="evidence" value="ECO:0007669"/>
    <property type="project" value="InterPro"/>
</dbReference>
<evidence type="ECO:0000256" key="8">
    <source>
        <dbReference type="ARBA" id="ARBA00022723"/>
    </source>
</evidence>
<organism evidence="17 18">
    <name type="scientific">Talaromyces islandicus</name>
    <name type="common">Penicillium islandicum</name>
    <dbReference type="NCBI Taxonomy" id="28573"/>
    <lineage>
        <taxon>Eukaryota</taxon>
        <taxon>Fungi</taxon>
        <taxon>Dikarya</taxon>
        <taxon>Ascomycota</taxon>
        <taxon>Pezizomycotina</taxon>
        <taxon>Eurotiomycetes</taxon>
        <taxon>Eurotiomycetidae</taxon>
        <taxon>Eurotiales</taxon>
        <taxon>Trichocomaceae</taxon>
        <taxon>Talaromyces</taxon>
        <taxon>Talaromyces sect. Islandici</taxon>
    </lineage>
</organism>
<dbReference type="AlphaFoldDB" id="A0A0U1MAF8"/>
<dbReference type="STRING" id="28573.A0A0U1MAF8"/>
<dbReference type="PANTHER" id="PTHR10682">
    <property type="entry name" value="POLY A POLYMERASE"/>
    <property type="match status" value="1"/>
</dbReference>
<dbReference type="EC" id="2.7.7.19" evidence="5"/>
<dbReference type="Pfam" id="PF20750">
    <property type="entry name" value="PAP_NTPase"/>
    <property type="match status" value="1"/>
</dbReference>
<keyword evidence="8" id="KW-0479">Metal-binding</keyword>
<protein>
    <recommendedName>
        <fullName evidence="5">polynucleotide adenylyltransferase</fullName>
        <ecNumber evidence="5">2.7.7.19</ecNumber>
    </recommendedName>
</protein>
<evidence type="ECO:0000256" key="3">
    <source>
        <dbReference type="ARBA" id="ARBA00004123"/>
    </source>
</evidence>
<dbReference type="GO" id="GO:0006397">
    <property type="term" value="P:mRNA processing"/>
    <property type="evidence" value="ECO:0007669"/>
    <property type="project" value="UniProtKB-KW"/>
</dbReference>
<gene>
    <name evidence="17" type="ORF">PISL3812_09106</name>
</gene>
<dbReference type="Pfam" id="PF04928">
    <property type="entry name" value="PAP_central"/>
    <property type="match status" value="1"/>
</dbReference>
<feature type="domain" description="MJ1316 RNA cyclic group end recognition" evidence="14">
    <location>
        <begin position="1114"/>
        <end position="1184"/>
    </location>
</feature>
<evidence type="ECO:0000256" key="5">
    <source>
        <dbReference type="ARBA" id="ARBA00012388"/>
    </source>
</evidence>
<feature type="domain" description="Poly(A) polymerase central" evidence="15">
    <location>
        <begin position="765"/>
        <end position="891"/>
    </location>
</feature>
<dbReference type="Gene3D" id="3.90.1140.10">
    <property type="entry name" value="Cyclic phosphodiesterase"/>
    <property type="match status" value="1"/>
</dbReference>
<keyword evidence="18" id="KW-1185">Reference proteome</keyword>
<name>A0A0U1MAF8_TALIS</name>
<keyword evidence="10" id="KW-0067">ATP-binding</keyword>
<dbReference type="GO" id="GO:1990817">
    <property type="term" value="F:poly(A) RNA polymerase activity"/>
    <property type="evidence" value="ECO:0007669"/>
    <property type="project" value="UniProtKB-EC"/>
</dbReference>
<evidence type="ECO:0000259" key="13">
    <source>
        <dbReference type="Pfam" id="PF03372"/>
    </source>
</evidence>
<dbReference type="InterPro" id="IPR007012">
    <property type="entry name" value="PolA_pol_cen_dom"/>
</dbReference>
<dbReference type="SUPFAM" id="SSF55003">
    <property type="entry name" value="PAP/Archaeal CCA-adding enzyme, C-terminal domain"/>
    <property type="match status" value="1"/>
</dbReference>
<keyword evidence="12" id="KW-0539">Nucleus</keyword>
<dbReference type="InterPro" id="IPR036691">
    <property type="entry name" value="Endo/exonu/phosph_ase_sf"/>
</dbReference>
<dbReference type="OMA" id="THGPPDQ"/>
<dbReference type="InterPro" id="IPR040459">
    <property type="entry name" value="MJ1316"/>
</dbReference>
<comment type="cofactor">
    <cofactor evidence="2">
        <name>Mg(2+)</name>
        <dbReference type="ChEBI" id="CHEBI:18420"/>
    </cofactor>
</comment>
<dbReference type="Pfam" id="PF03372">
    <property type="entry name" value="Exo_endo_phos"/>
    <property type="match status" value="1"/>
</dbReference>
<sequence length="1201" mass="134869">MASTSEELRSSSLNSYDTALCIIPPSVLTHDVNRLRALYDKAYEKWPPHVNLIYPFVAPESLPHAVDVARTTLVDNSIGEFSVRLDKADFFAHKRSNTIYITDSGNGCKTLQNIRKQILLALDQPDAPFQPHLTIGQSDANDDSVRDYLVSKTSLLPPVDWQVSELTVLVRDRSVVSSTAIGQMRVWGTIKLSDDYKLALSDITSLSKDLQGSAEAVQKGVTYHFESAETNEEKGAWRALELSAASDQPKLTTASISVASYNVLIDSMHPPPTERYPILVKNLLADSSTADILVLQEVADDFLSYLLKNDQIRAQYPFSTHGPPEQPEIGPLPSLRNVVVLSRWRFRWEWLPFEKRHKGSVVLQLEEIGSFRENQFLPLIVTGVHLTCGLTDGSIAAKHSQVKAIIRHLRSHYRDHHWIVAGDFNITTSSYTIDAALKRNAITAHGASILSSLEVLFSESGLVDCYFANRVTGSATSQRRDEFVTLHEGEEGATYDPTENTLAADISGRSYHSRPQRYDRIFVKGDAFKVANFNLFGLPDANTAEYLGSDHWGIRAEMDFDTTSETEALERGNTTFHVERTPQSLSTGTQLKALLDDHEMFPTEDEIAHRQMMFDLIKRMVQQKDTNTTVETRLNISFAVVPVGSYRLGVWDTSSDIDCLVIGTISPTTFFALITQRIRRPEWGEIHILRKVKAASGTMLELEAGGIRLDLQYCAATSVAESWPQALEMPSTDSLFDLPMQSLLKLNSIRDLDYLQRTIPGLSAFRLAYRFIKTWAKNRGIYSSKLGYLGGIHITLLLARVCKLSFRGAGGVSASDIVCTFFKHYASFDWKKDMIYDPTYYNGKPKYYRSSREPLVILSIHPPKVNVAHTATVPSVKTLEQEFTRASNLLSRQGVTWVDIAGTGSRKTGASDFLKAYSNYVKVDVQFWGGATVKGRMLIGWLEFRCVSLLVDINRKFPDIHARIWPARFTEIDADVIQDQGEYQGCFLIGLAKGDNDIVAPTSESDRRSAHISLLTLLNNFAGQIRSDENYFDSSSSWVDVSLAKQSELRDLCLDELTWSNTIVLQDDDFDDDFHNDPTENPAGDHAESLDQASLPLRPLHNMGAAQVSAGPKLRPADEVLSRLRWDSTFNSADYVVGYVDRFVGEKEVPIDRWKSEQTDEEFIPMHRVLYFKRRSDGERVWDRERRIDLIFNSGTLSGDV</sequence>
<dbReference type="InterPro" id="IPR011068">
    <property type="entry name" value="NuclTrfase_I-like_C"/>
</dbReference>
<evidence type="ECO:0000256" key="7">
    <source>
        <dbReference type="ARBA" id="ARBA00022679"/>
    </source>
</evidence>
<keyword evidence="6" id="KW-0507">mRNA processing</keyword>
<dbReference type="OrthoDB" id="10263155at2759"/>
<dbReference type="SUPFAM" id="SSF55144">
    <property type="entry name" value="LigT-like"/>
    <property type="match status" value="1"/>
</dbReference>
<evidence type="ECO:0000256" key="9">
    <source>
        <dbReference type="ARBA" id="ARBA00022741"/>
    </source>
</evidence>
<comment type="cofactor">
    <cofactor evidence="1">
        <name>Mn(2+)</name>
        <dbReference type="ChEBI" id="CHEBI:29035"/>
    </cofactor>
</comment>
<dbReference type="InterPro" id="IPR009097">
    <property type="entry name" value="Cyclic_Pdiesterase"/>
</dbReference>
<keyword evidence="9" id="KW-0547">Nucleotide-binding</keyword>
<evidence type="ECO:0000256" key="6">
    <source>
        <dbReference type="ARBA" id="ARBA00022664"/>
    </source>
</evidence>
<dbReference type="SUPFAM" id="SSF56219">
    <property type="entry name" value="DNase I-like"/>
    <property type="match status" value="1"/>
</dbReference>
<dbReference type="InterPro" id="IPR005135">
    <property type="entry name" value="Endo/exonuclease/phosphatase"/>
</dbReference>
<dbReference type="Gene3D" id="3.60.10.10">
    <property type="entry name" value="Endonuclease/exonuclease/phosphatase"/>
    <property type="match status" value="1"/>
</dbReference>
<evidence type="ECO:0000313" key="17">
    <source>
        <dbReference type="EMBL" id="CRG92051.1"/>
    </source>
</evidence>
<dbReference type="GO" id="GO:0003723">
    <property type="term" value="F:RNA binding"/>
    <property type="evidence" value="ECO:0007669"/>
    <property type="project" value="InterPro"/>
</dbReference>
<evidence type="ECO:0000256" key="10">
    <source>
        <dbReference type="ARBA" id="ARBA00022840"/>
    </source>
</evidence>
<dbReference type="Gene3D" id="1.10.1410.10">
    <property type="match status" value="1"/>
</dbReference>
<evidence type="ECO:0000259" key="14">
    <source>
        <dbReference type="Pfam" id="PF04457"/>
    </source>
</evidence>
<dbReference type="Pfam" id="PF04457">
    <property type="entry name" value="MJ1316"/>
    <property type="match status" value="1"/>
</dbReference>
<keyword evidence="11" id="KW-0460">Magnesium</keyword>
<reference evidence="17 18" key="1">
    <citation type="submission" date="2015-04" db="EMBL/GenBank/DDBJ databases">
        <authorList>
            <person name="Syromyatnikov M.Y."/>
            <person name="Popov V.N."/>
        </authorList>
    </citation>
    <scope>NUCLEOTIDE SEQUENCE [LARGE SCALE GENOMIC DNA]</scope>
    <source>
        <strain evidence="17">WF-38-12</strain>
    </source>
</reference>
<dbReference type="GO" id="GO:0005524">
    <property type="term" value="F:ATP binding"/>
    <property type="evidence" value="ECO:0007669"/>
    <property type="project" value="UniProtKB-KW"/>
</dbReference>
<feature type="domain" description="Poly(A) polymerase nucleotidyltransferase" evidence="16">
    <location>
        <begin position="581"/>
        <end position="750"/>
    </location>
</feature>
<dbReference type="InterPro" id="IPR043519">
    <property type="entry name" value="NT_sf"/>
</dbReference>